<dbReference type="CDD" id="cd00336">
    <property type="entry name" value="Ribosomal_L22"/>
    <property type="match status" value="1"/>
</dbReference>
<evidence type="ECO:0000256" key="5">
    <source>
        <dbReference type="ARBA" id="ARBA00022884"/>
    </source>
</evidence>
<comment type="function">
    <text evidence="8">This protein binds specifically to 23S rRNA; its binding is stimulated by other ribosomal proteins, e.g. L4, L17, and L20. It is important during the early stages of 50S assembly. It makes multiple contacts with different domains of the 23S rRNA in the assembled 50S subunit and ribosome.</text>
</comment>
<dbReference type="PROSITE" id="PS00464">
    <property type="entry name" value="RIBOSOMAL_L22"/>
    <property type="match status" value="1"/>
</dbReference>
<protein>
    <recommendedName>
        <fullName evidence="9 10">Large ribosomal subunit protein uL22</fullName>
    </recommendedName>
</protein>
<evidence type="ECO:0000256" key="1">
    <source>
        <dbReference type="ARBA" id="ARBA00003478"/>
    </source>
</evidence>
<comment type="subunit">
    <text evidence="3 10 12">Part of the 50S ribosomal subunit.</text>
</comment>
<evidence type="ECO:0000256" key="13">
    <source>
        <dbReference type="RuleBase" id="RU004008"/>
    </source>
</evidence>
<keyword evidence="7 10" id="KW-0687">Ribonucleoprotein</keyword>
<evidence type="ECO:0000256" key="7">
    <source>
        <dbReference type="ARBA" id="ARBA00023274"/>
    </source>
</evidence>
<evidence type="ECO:0000313" key="14">
    <source>
        <dbReference type="EMBL" id="TMI76292.1"/>
    </source>
</evidence>
<evidence type="ECO:0000256" key="9">
    <source>
        <dbReference type="ARBA" id="ARBA00035207"/>
    </source>
</evidence>
<keyword evidence="4 10" id="KW-0699">rRNA-binding</keyword>
<dbReference type="GO" id="GO:0006412">
    <property type="term" value="P:translation"/>
    <property type="evidence" value="ECO:0007669"/>
    <property type="project" value="UniProtKB-UniRule"/>
</dbReference>
<proteinExistence type="inferred from homology"/>
<dbReference type="InterPro" id="IPR047867">
    <property type="entry name" value="Ribosomal_uL22_bac/org-type"/>
</dbReference>
<dbReference type="PANTHER" id="PTHR13501">
    <property type="entry name" value="CHLOROPLAST 50S RIBOSOMAL PROTEIN L22-RELATED"/>
    <property type="match status" value="1"/>
</dbReference>
<evidence type="ECO:0000256" key="6">
    <source>
        <dbReference type="ARBA" id="ARBA00022980"/>
    </source>
</evidence>
<dbReference type="Pfam" id="PF00237">
    <property type="entry name" value="Ribosomal_L22"/>
    <property type="match status" value="1"/>
</dbReference>
<dbReference type="EMBL" id="VBAP01000026">
    <property type="protein sequence ID" value="TMI76292.1"/>
    <property type="molecule type" value="Genomic_DNA"/>
</dbReference>
<comment type="function">
    <text evidence="1 10">The globular domain of the protein is located near the polypeptide exit tunnel on the outside of the subunit, while an extended beta-hairpin is found that lines the wall of the exit tunnel in the center of the 70S ribosome.</text>
</comment>
<comment type="caution">
    <text evidence="14">The sequence shown here is derived from an EMBL/GenBank/DDBJ whole genome shotgun (WGS) entry which is preliminary data.</text>
</comment>
<dbReference type="HAMAP" id="MF_01331_B">
    <property type="entry name" value="Ribosomal_uL22_B"/>
    <property type="match status" value="1"/>
</dbReference>
<dbReference type="InterPro" id="IPR018260">
    <property type="entry name" value="Ribosomal_uL22_CS"/>
</dbReference>
<evidence type="ECO:0000256" key="12">
    <source>
        <dbReference type="RuleBase" id="RU004006"/>
    </source>
</evidence>
<dbReference type="InterPro" id="IPR005727">
    <property type="entry name" value="Ribosomal_uL22_bac/chlpt-type"/>
</dbReference>
<dbReference type="Gene3D" id="3.90.470.10">
    <property type="entry name" value="Ribosomal protein L22/L17"/>
    <property type="match status" value="1"/>
</dbReference>
<dbReference type="NCBIfam" id="TIGR01044">
    <property type="entry name" value="rplV_bact"/>
    <property type="match status" value="1"/>
</dbReference>
<dbReference type="InterPro" id="IPR036394">
    <property type="entry name" value="Ribosomal_uL22_sf"/>
</dbReference>
<evidence type="ECO:0000313" key="15">
    <source>
        <dbReference type="Proteomes" id="UP000318834"/>
    </source>
</evidence>
<keyword evidence="5 10" id="KW-0694">RNA-binding</keyword>
<evidence type="ECO:0000256" key="3">
    <source>
        <dbReference type="ARBA" id="ARBA00011838"/>
    </source>
</evidence>
<evidence type="ECO:0000256" key="8">
    <source>
        <dbReference type="ARBA" id="ARBA00025084"/>
    </source>
</evidence>
<reference evidence="14 15" key="1">
    <citation type="journal article" date="2019" name="Nat. Microbiol.">
        <title>Mediterranean grassland soil C-N compound turnover is dependent on rainfall and depth, and is mediated by genomically divergent microorganisms.</title>
        <authorList>
            <person name="Diamond S."/>
            <person name="Andeer P.F."/>
            <person name="Li Z."/>
            <person name="Crits-Christoph A."/>
            <person name="Burstein D."/>
            <person name="Anantharaman K."/>
            <person name="Lane K.R."/>
            <person name="Thomas B.C."/>
            <person name="Pan C."/>
            <person name="Northen T.R."/>
            <person name="Banfield J.F."/>
        </authorList>
    </citation>
    <scope>NUCLEOTIDE SEQUENCE [LARGE SCALE GENOMIC DNA]</scope>
    <source>
        <strain evidence="14">NP_8</strain>
    </source>
</reference>
<dbReference type="PANTHER" id="PTHR13501:SF8">
    <property type="entry name" value="LARGE RIBOSOMAL SUBUNIT PROTEIN UL22M"/>
    <property type="match status" value="1"/>
</dbReference>
<dbReference type="GO" id="GO:0022625">
    <property type="term" value="C:cytosolic large ribosomal subunit"/>
    <property type="evidence" value="ECO:0007669"/>
    <property type="project" value="TreeGrafter"/>
</dbReference>
<dbReference type="SUPFAM" id="SSF54843">
    <property type="entry name" value="Ribosomal protein L22"/>
    <property type="match status" value="1"/>
</dbReference>
<dbReference type="InterPro" id="IPR001063">
    <property type="entry name" value="Ribosomal_uL22"/>
</dbReference>
<comment type="function">
    <text evidence="10 13">This protein binds specifically to 23S rRNA; its binding is stimulated by other ribosomal proteins, e.g., L4, L17, and L20. It is important during the early stages of 50S assembly. It makes multiple contacts with different domains of the 23S rRNA in the assembled 50S subunit and ribosome.</text>
</comment>
<organism evidence="14 15">
    <name type="scientific">Candidatus Segetimicrobium genomatis</name>
    <dbReference type="NCBI Taxonomy" id="2569760"/>
    <lineage>
        <taxon>Bacteria</taxon>
        <taxon>Bacillati</taxon>
        <taxon>Candidatus Sysuimicrobiota</taxon>
        <taxon>Candidatus Sysuimicrobiia</taxon>
        <taxon>Candidatus Sysuimicrobiales</taxon>
        <taxon>Candidatus Segetimicrobiaceae</taxon>
        <taxon>Candidatus Segetimicrobium</taxon>
    </lineage>
</organism>
<evidence type="ECO:0000256" key="4">
    <source>
        <dbReference type="ARBA" id="ARBA00022730"/>
    </source>
</evidence>
<comment type="similarity">
    <text evidence="2 10 11">Belongs to the universal ribosomal protein uL22 family.</text>
</comment>
<dbReference type="GO" id="GO:0003735">
    <property type="term" value="F:structural constituent of ribosome"/>
    <property type="evidence" value="ECO:0007669"/>
    <property type="project" value="InterPro"/>
</dbReference>
<dbReference type="Proteomes" id="UP000318834">
    <property type="component" value="Unassembled WGS sequence"/>
</dbReference>
<evidence type="ECO:0000256" key="11">
    <source>
        <dbReference type="RuleBase" id="RU004005"/>
    </source>
</evidence>
<gene>
    <name evidence="10" type="primary">rplV</name>
    <name evidence="14" type="ORF">E6H05_04175</name>
</gene>
<evidence type="ECO:0000256" key="10">
    <source>
        <dbReference type="HAMAP-Rule" id="MF_01331"/>
    </source>
</evidence>
<dbReference type="GO" id="GO:0019843">
    <property type="term" value="F:rRNA binding"/>
    <property type="evidence" value="ECO:0007669"/>
    <property type="project" value="UniProtKB-UniRule"/>
</dbReference>
<keyword evidence="6 10" id="KW-0689">Ribosomal protein</keyword>
<accession>A0A537IZ09</accession>
<sequence length="112" mass="12321">MEARAEAKYLRLSPRKVQLVVRMIRGRPVKEAEALLRFAPSRAARAVGKVLKSAVANAENNLELDRDTLKVSRAYVDEGPSTKRVQARARGRADIVTRRSSHVTVIVAESGG</sequence>
<evidence type="ECO:0000256" key="2">
    <source>
        <dbReference type="ARBA" id="ARBA00009451"/>
    </source>
</evidence>
<dbReference type="AlphaFoldDB" id="A0A537IZ09"/>
<name>A0A537IZ09_9BACT</name>